<gene>
    <name evidence="13" type="primary">PLEST001853</name>
    <name evidence="13" type="ORF">PLESTB_001073200</name>
</gene>
<proteinExistence type="inferred from homology"/>
<dbReference type="InterPro" id="IPR041084">
    <property type="entry name" value="Ncstrn_small"/>
</dbReference>
<keyword evidence="6" id="KW-0914">Notch signaling pathway</keyword>
<feature type="transmembrane region" description="Helical" evidence="10">
    <location>
        <begin position="690"/>
        <end position="711"/>
    </location>
</feature>
<comment type="similarity">
    <text evidence="2">Belongs to the nicastrin family.</text>
</comment>
<evidence type="ECO:0000256" key="1">
    <source>
        <dbReference type="ARBA" id="ARBA00004479"/>
    </source>
</evidence>
<evidence type="ECO:0000256" key="2">
    <source>
        <dbReference type="ARBA" id="ARBA00007717"/>
    </source>
</evidence>
<keyword evidence="7 10" id="KW-1133">Transmembrane helix</keyword>
<feature type="chain" id="PRO_5040735420" description="Nicastrin" evidence="11">
    <location>
        <begin position="40"/>
        <end position="721"/>
    </location>
</feature>
<evidence type="ECO:0000256" key="7">
    <source>
        <dbReference type="ARBA" id="ARBA00022989"/>
    </source>
</evidence>
<comment type="caution">
    <text evidence="13">The sequence shown here is derived from an EMBL/GenBank/DDBJ whole genome shotgun (WGS) entry which is preliminary data.</text>
</comment>
<dbReference type="GO" id="GO:0007219">
    <property type="term" value="P:Notch signaling pathway"/>
    <property type="evidence" value="ECO:0007669"/>
    <property type="project" value="UniProtKB-KW"/>
</dbReference>
<dbReference type="GO" id="GO:0016485">
    <property type="term" value="P:protein processing"/>
    <property type="evidence" value="ECO:0007669"/>
    <property type="project" value="InterPro"/>
</dbReference>
<evidence type="ECO:0000256" key="4">
    <source>
        <dbReference type="ARBA" id="ARBA00022692"/>
    </source>
</evidence>
<keyword evidence="14" id="KW-1185">Reference proteome</keyword>
<feature type="domain" description="Nicastrin small lobe" evidence="12">
    <location>
        <begin position="65"/>
        <end position="219"/>
    </location>
</feature>
<keyword evidence="5 11" id="KW-0732">Signal</keyword>
<evidence type="ECO:0000256" key="8">
    <source>
        <dbReference type="ARBA" id="ARBA00023136"/>
    </source>
</evidence>
<evidence type="ECO:0000256" key="10">
    <source>
        <dbReference type="SAM" id="Phobius"/>
    </source>
</evidence>
<keyword evidence="4 10" id="KW-0812">Transmembrane</keyword>
<dbReference type="Gene3D" id="3.40.630.10">
    <property type="entry name" value="Zn peptidases"/>
    <property type="match status" value="1"/>
</dbReference>
<dbReference type="InterPro" id="IPR008710">
    <property type="entry name" value="Nicastrin"/>
</dbReference>
<dbReference type="GO" id="GO:0005886">
    <property type="term" value="C:plasma membrane"/>
    <property type="evidence" value="ECO:0007669"/>
    <property type="project" value="TreeGrafter"/>
</dbReference>
<evidence type="ECO:0000256" key="6">
    <source>
        <dbReference type="ARBA" id="ARBA00022976"/>
    </source>
</evidence>
<reference evidence="13 14" key="1">
    <citation type="journal article" date="2023" name="Commun. Biol.">
        <title>Reorganization of the ancestral sex-determining regions during the evolution of trioecy in Pleodorina starrii.</title>
        <authorList>
            <person name="Takahashi K."/>
            <person name="Suzuki S."/>
            <person name="Kawai-Toyooka H."/>
            <person name="Yamamoto K."/>
            <person name="Hamaji T."/>
            <person name="Ootsuki R."/>
            <person name="Yamaguchi H."/>
            <person name="Kawachi M."/>
            <person name="Higashiyama T."/>
            <person name="Nozaki H."/>
        </authorList>
    </citation>
    <scope>NUCLEOTIDE SEQUENCE [LARGE SCALE GENOMIC DNA]</scope>
    <source>
        <strain evidence="13 14">NIES-4479</strain>
    </source>
</reference>
<feature type="signal peptide" evidence="11">
    <location>
        <begin position="1"/>
        <end position="39"/>
    </location>
</feature>
<dbReference type="PANTHER" id="PTHR21092">
    <property type="entry name" value="NICASTRIN"/>
    <property type="match status" value="1"/>
</dbReference>
<dbReference type="AlphaFoldDB" id="A0A9W6F4H5"/>
<evidence type="ECO:0000256" key="5">
    <source>
        <dbReference type="ARBA" id="ARBA00022729"/>
    </source>
</evidence>
<comment type="subcellular location">
    <subcellularLocation>
        <location evidence="1">Membrane</location>
        <topology evidence="1">Single-pass type I membrane protein</topology>
    </subcellularLocation>
</comment>
<dbReference type="PANTHER" id="PTHR21092:SF0">
    <property type="entry name" value="NICASTRIN"/>
    <property type="match status" value="1"/>
</dbReference>
<evidence type="ECO:0000259" key="12">
    <source>
        <dbReference type="Pfam" id="PF18266"/>
    </source>
</evidence>
<evidence type="ECO:0000256" key="3">
    <source>
        <dbReference type="ARBA" id="ARBA00015303"/>
    </source>
</evidence>
<organism evidence="13 14">
    <name type="scientific">Pleodorina starrii</name>
    <dbReference type="NCBI Taxonomy" id="330485"/>
    <lineage>
        <taxon>Eukaryota</taxon>
        <taxon>Viridiplantae</taxon>
        <taxon>Chlorophyta</taxon>
        <taxon>core chlorophytes</taxon>
        <taxon>Chlorophyceae</taxon>
        <taxon>CS clade</taxon>
        <taxon>Chlamydomonadales</taxon>
        <taxon>Volvocaceae</taxon>
        <taxon>Pleodorina</taxon>
    </lineage>
</organism>
<dbReference type="EMBL" id="BRXU01000015">
    <property type="protein sequence ID" value="GLC56142.1"/>
    <property type="molecule type" value="Genomic_DNA"/>
</dbReference>
<keyword evidence="8 10" id="KW-0472">Membrane</keyword>
<sequence length="721" mass="77043">MKPSPNATDSSQRPLGDMGGPRRILHIFMAFALVLGCFSSDDLQGWKNVNGLKGAMYAEMLYSRACVKLLNISGPQGCEAPDQQLVTAPLVHSKDLGIPFEGQRVVVVPAAEADSFLTRFLGDPTLRSRVAGVLVDPTTGRPSHHSTAPKFPSAAFAPYDSPSYVWNPYGTGFNRQWFGIPIYMLTPALANETARRAAYNADNEFKGGRHVARMQLPMYAQGDSATCITDQTCLPVGGYGVWTAVPPLPDTNYSSVPPRNITLLVAQMDSNALFHDLARAAGSSVSGLIASLVALTLIAQSDAPPTYSRQLVFAALPGEGFDYMGSKRMLYEMDLGSKFVQGIKMDLVDQVVEVGPIGSAWDAAANASTFFLHSQRSGGYGSAAALVAAAQAAAAALDPPRVRSQPASASTPGLPPSSLSSFLRVRPSVAGLLLADFDTAFRGPYYQSEFDDSANSTLAMVEAIVDASLLLATTLHSLAAGPDTPPLEPNRTRAALLTAQLGNCLLVDSPGLRCPLATQLMNPDISVSYDGSTSAAISAYPGVLSWVAADPRSSYFKPNLPRFLFNYLGNLTAVPLSNTTNTTTGEGAACDPNQNICKPPYACIGWRYGTKDPAGMGRCRNTTTNYVPAYSTRLVYSLVGSYWRWSVNSSAAAWDSTYGWPTDPMWTESNWPAQTPTLTVFQEESRAVQVATLVVGVLLTAGTAGVSWLGIKIFERHIKIQ</sequence>
<keyword evidence="9" id="KW-0325">Glycoprotein</keyword>
<dbReference type="Proteomes" id="UP001165080">
    <property type="component" value="Unassembled WGS sequence"/>
</dbReference>
<accession>A0A9W6F4H5</accession>
<evidence type="ECO:0000313" key="13">
    <source>
        <dbReference type="EMBL" id="GLC56142.1"/>
    </source>
</evidence>
<dbReference type="Pfam" id="PF18266">
    <property type="entry name" value="Ncstrn_small"/>
    <property type="match status" value="1"/>
</dbReference>
<dbReference type="SUPFAM" id="SSF53187">
    <property type="entry name" value="Zn-dependent exopeptidases"/>
    <property type="match status" value="1"/>
</dbReference>
<name>A0A9W6F4H5_9CHLO</name>
<evidence type="ECO:0000313" key="14">
    <source>
        <dbReference type="Proteomes" id="UP001165080"/>
    </source>
</evidence>
<dbReference type="Pfam" id="PF05450">
    <property type="entry name" value="Nicastrin"/>
    <property type="match status" value="1"/>
</dbReference>
<protein>
    <recommendedName>
        <fullName evidence="3">Nicastrin</fullName>
    </recommendedName>
</protein>
<evidence type="ECO:0000256" key="11">
    <source>
        <dbReference type="SAM" id="SignalP"/>
    </source>
</evidence>
<evidence type="ECO:0000256" key="9">
    <source>
        <dbReference type="ARBA" id="ARBA00023180"/>
    </source>
</evidence>